<gene>
    <name evidence="2 4" type="ORF">BDZ99DRAFT_513125</name>
</gene>
<dbReference type="Proteomes" id="UP000504636">
    <property type="component" value="Unplaced"/>
</dbReference>
<dbReference type="RefSeq" id="XP_033583817.1">
    <property type="nucleotide sequence ID" value="XM_033724682.1"/>
</dbReference>
<evidence type="ECO:0000259" key="1">
    <source>
        <dbReference type="PROSITE" id="PS50206"/>
    </source>
</evidence>
<evidence type="ECO:0000313" key="3">
    <source>
        <dbReference type="Proteomes" id="UP000504636"/>
    </source>
</evidence>
<organism evidence="2">
    <name type="scientific">Mytilinidion resinicola</name>
    <dbReference type="NCBI Taxonomy" id="574789"/>
    <lineage>
        <taxon>Eukaryota</taxon>
        <taxon>Fungi</taxon>
        <taxon>Dikarya</taxon>
        <taxon>Ascomycota</taxon>
        <taxon>Pezizomycotina</taxon>
        <taxon>Dothideomycetes</taxon>
        <taxon>Pleosporomycetidae</taxon>
        <taxon>Mytilinidiales</taxon>
        <taxon>Mytilinidiaceae</taxon>
        <taxon>Mytilinidion</taxon>
    </lineage>
</organism>
<dbReference type="Gene3D" id="3.40.250.10">
    <property type="entry name" value="Rhodanese-like domain"/>
    <property type="match status" value="1"/>
</dbReference>
<protein>
    <recommendedName>
        <fullName evidence="1">Rhodanese domain-containing protein</fullName>
    </recommendedName>
</protein>
<feature type="non-terminal residue" evidence="2">
    <location>
        <position position="138"/>
    </location>
</feature>
<dbReference type="InterPro" id="IPR001763">
    <property type="entry name" value="Rhodanese-like_dom"/>
</dbReference>
<dbReference type="SUPFAM" id="SSF52821">
    <property type="entry name" value="Rhodanese/Cell cycle control phosphatase"/>
    <property type="match status" value="1"/>
</dbReference>
<dbReference type="AlphaFoldDB" id="A0A6A6Z809"/>
<dbReference type="PROSITE" id="PS50206">
    <property type="entry name" value="RHODANESE_3"/>
    <property type="match status" value="1"/>
</dbReference>
<sequence>MPPQSPYDPPTDALSIADLLAAARTHLTRLTPAAAAAELAAYHSHLASDFKPQTPPPAPVLLIDIRPAAQRAAEGHIAGATVIERNVLEWRLDPRSAARLEAAGGRYDARAIVICQEGYTSSLAARELQRLGLSRATD</sequence>
<dbReference type="Pfam" id="PF00581">
    <property type="entry name" value="Rhodanese"/>
    <property type="match status" value="1"/>
</dbReference>
<dbReference type="OrthoDB" id="566238at2759"/>
<reference evidence="4" key="3">
    <citation type="submission" date="2025-04" db="UniProtKB">
        <authorList>
            <consortium name="RefSeq"/>
        </authorList>
    </citation>
    <scope>IDENTIFICATION</scope>
    <source>
        <strain evidence="4">CBS 304.34</strain>
    </source>
</reference>
<dbReference type="InterPro" id="IPR036873">
    <property type="entry name" value="Rhodanese-like_dom_sf"/>
</dbReference>
<dbReference type="GeneID" id="54465575"/>
<feature type="domain" description="Rhodanese" evidence="1">
    <location>
        <begin position="56"/>
        <end position="136"/>
    </location>
</feature>
<name>A0A6A6Z809_9PEZI</name>
<proteinExistence type="predicted"/>
<evidence type="ECO:0000313" key="4">
    <source>
        <dbReference type="RefSeq" id="XP_033583817.1"/>
    </source>
</evidence>
<dbReference type="EMBL" id="MU003692">
    <property type="protein sequence ID" value="KAF2816853.1"/>
    <property type="molecule type" value="Genomic_DNA"/>
</dbReference>
<keyword evidence="3" id="KW-1185">Reference proteome</keyword>
<evidence type="ECO:0000313" key="2">
    <source>
        <dbReference type="EMBL" id="KAF2816853.1"/>
    </source>
</evidence>
<accession>A0A6A6Z809</accession>
<reference evidence="2 4" key="1">
    <citation type="journal article" date="2020" name="Stud. Mycol.">
        <title>101 Dothideomycetes genomes: a test case for predicting lifestyles and emergence of pathogens.</title>
        <authorList>
            <person name="Haridas S."/>
            <person name="Albert R."/>
            <person name="Binder M."/>
            <person name="Bloem J."/>
            <person name="Labutti K."/>
            <person name="Salamov A."/>
            <person name="Andreopoulos B."/>
            <person name="Baker S."/>
            <person name="Barry K."/>
            <person name="Bills G."/>
            <person name="Bluhm B."/>
            <person name="Cannon C."/>
            <person name="Castanera R."/>
            <person name="Culley D."/>
            <person name="Daum C."/>
            <person name="Ezra D."/>
            <person name="Gonzalez J."/>
            <person name="Henrissat B."/>
            <person name="Kuo A."/>
            <person name="Liang C."/>
            <person name="Lipzen A."/>
            <person name="Lutzoni F."/>
            <person name="Magnuson J."/>
            <person name="Mondo S."/>
            <person name="Nolan M."/>
            <person name="Ohm R."/>
            <person name="Pangilinan J."/>
            <person name="Park H.-J."/>
            <person name="Ramirez L."/>
            <person name="Alfaro M."/>
            <person name="Sun H."/>
            <person name="Tritt A."/>
            <person name="Yoshinaga Y."/>
            <person name="Zwiers L.-H."/>
            <person name="Turgeon B."/>
            <person name="Goodwin S."/>
            <person name="Spatafora J."/>
            <person name="Crous P."/>
            <person name="Grigoriev I."/>
        </authorList>
    </citation>
    <scope>NUCLEOTIDE SEQUENCE</scope>
    <source>
        <strain evidence="2 4">CBS 304.34</strain>
    </source>
</reference>
<reference evidence="4" key="2">
    <citation type="submission" date="2020-04" db="EMBL/GenBank/DDBJ databases">
        <authorList>
            <consortium name="NCBI Genome Project"/>
        </authorList>
    </citation>
    <scope>NUCLEOTIDE SEQUENCE</scope>
    <source>
        <strain evidence="4">CBS 304.34</strain>
    </source>
</reference>